<dbReference type="InParanoid" id="E9HET7"/>
<dbReference type="KEGG" id="dpx:DAPPUDRAFT_258138"/>
<dbReference type="AlphaFoldDB" id="E9HET7"/>
<accession>E9HET7</accession>
<proteinExistence type="predicted"/>
<dbReference type="OrthoDB" id="6400503at2759"/>
<protein>
    <submittedName>
        <fullName evidence="1">Uncharacterized protein</fullName>
    </submittedName>
</protein>
<evidence type="ECO:0000313" key="2">
    <source>
        <dbReference type="Proteomes" id="UP000000305"/>
    </source>
</evidence>
<dbReference type="EMBL" id="GL732631">
    <property type="protein sequence ID" value="EFX69756.1"/>
    <property type="molecule type" value="Genomic_DNA"/>
</dbReference>
<dbReference type="HOGENOM" id="CLU_1497714_0_0_1"/>
<reference evidence="1 2" key="1">
    <citation type="journal article" date="2011" name="Science">
        <title>The ecoresponsive genome of Daphnia pulex.</title>
        <authorList>
            <person name="Colbourne J.K."/>
            <person name="Pfrender M.E."/>
            <person name="Gilbert D."/>
            <person name="Thomas W.K."/>
            <person name="Tucker A."/>
            <person name="Oakley T.H."/>
            <person name="Tokishita S."/>
            <person name="Aerts A."/>
            <person name="Arnold G.J."/>
            <person name="Basu M.K."/>
            <person name="Bauer D.J."/>
            <person name="Caceres C.E."/>
            <person name="Carmel L."/>
            <person name="Casola C."/>
            <person name="Choi J.H."/>
            <person name="Detter J.C."/>
            <person name="Dong Q."/>
            <person name="Dusheyko S."/>
            <person name="Eads B.D."/>
            <person name="Frohlich T."/>
            <person name="Geiler-Samerotte K.A."/>
            <person name="Gerlach D."/>
            <person name="Hatcher P."/>
            <person name="Jogdeo S."/>
            <person name="Krijgsveld J."/>
            <person name="Kriventseva E.V."/>
            <person name="Kultz D."/>
            <person name="Laforsch C."/>
            <person name="Lindquist E."/>
            <person name="Lopez J."/>
            <person name="Manak J.R."/>
            <person name="Muller J."/>
            <person name="Pangilinan J."/>
            <person name="Patwardhan R.P."/>
            <person name="Pitluck S."/>
            <person name="Pritham E.J."/>
            <person name="Rechtsteiner A."/>
            <person name="Rho M."/>
            <person name="Rogozin I.B."/>
            <person name="Sakarya O."/>
            <person name="Salamov A."/>
            <person name="Schaack S."/>
            <person name="Shapiro H."/>
            <person name="Shiga Y."/>
            <person name="Skalitzky C."/>
            <person name="Smith Z."/>
            <person name="Souvorov A."/>
            <person name="Sung W."/>
            <person name="Tang Z."/>
            <person name="Tsuchiya D."/>
            <person name="Tu H."/>
            <person name="Vos H."/>
            <person name="Wang M."/>
            <person name="Wolf Y.I."/>
            <person name="Yamagata H."/>
            <person name="Yamada T."/>
            <person name="Ye Y."/>
            <person name="Shaw J.R."/>
            <person name="Andrews J."/>
            <person name="Crease T.J."/>
            <person name="Tang H."/>
            <person name="Lucas S.M."/>
            <person name="Robertson H.M."/>
            <person name="Bork P."/>
            <person name="Koonin E.V."/>
            <person name="Zdobnov E.M."/>
            <person name="Grigoriev I.V."/>
            <person name="Lynch M."/>
            <person name="Boore J.L."/>
        </authorList>
    </citation>
    <scope>NUCLEOTIDE SEQUENCE [LARGE SCALE GENOMIC DNA]</scope>
</reference>
<keyword evidence="2" id="KW-1185">Reference proteome</keyword>
<dbReference type="Proteomes" id="UP000000305">
    <property type="component" value="Unassembled WGS sequence"/>
</dbReference>
<evidence type="ECO:0000313" key="1">
    <source>
        <dbReference type="EMBL" id="EFX69756.1"/>
    </source>
</evidence>
<organism evidence="1 2">
    <name type="scientific">Daphnia pulex</name>
    <name type="common">Water flea</name>
    <dbReference type="NCBI Taxonomy" id="6669"/>
    <lineage>
        <taxon>Eukaryota</taxon>
        <taxon>Metazoa</taxon>
        <taxon>Ecdysozoa</taxon>
        <taxon>Arthropoda</taxon>
        <taxon>Crustacea</taxon>
        <taxon>Branchiopoda</taxon>
        <taxon>Diplostraca</taxon>
        <taxon>Cladocera</taxon>
        <taxon>Anomopoda</taxon>
        <taxon>Daphniidae</taxon>
        <taxon>Daphnia</taxon>
    </lineage>
</organism>
<name>E9HET7_DAPPU</name>
<sequence>MEMKIVLDFVERLLSRSLPTELDVIDMGDNNIKLVGRLVSFYTQILIPNVLEVKKFIFVDVNGGTFVASAVCGTYFKFSRDLECCSAKIGVIVDLCGIVSSVHEDGSILIEQLSVLFGEEKLEVIVIGHRKIVNHLRSCNGDKPVLRNSFIKIYGLKLVSNGSLPIAALCEDSWIEILPI</sequence>
<gene>
    <name evidence="1" type="ORF">DAPPUDRAFT_258138</name>
</gene>